<evidence type="ECO:0000313" key="1">
    <source>
        <dbReference type="EMBL" id="KYF64666.1"/>
    </source>
</evidence>
<dbReference type="EMBL" id="JELX01000507">
    <property type="protein sequence ID" value="KYF64666.1"/>
    <property type="molecule type" value="Genomic_DNA"/>
</dbReference>
<protein>
    <recommendedName>
        <fullName evidence="3">Peptidase M12A domain-containing protein</fullName>
    </recommendedName>
</protein>
<evidence type="ECO:0000313" key="2">
    <source>
        <dbReference type="Proteomes" id="UP000075604"/>
    </source>
</evidence>
<comment type="caution">
    <text evidence="1">The sequence shown here is derived from an EMBL/GenBank/DDBJ whole genome shotgun (WGS) entry which is preliminary data.</text>
</comment>
<accession>A0A150QA88</accession>
<name>A0A150QA88_SORCE</name>
<evidence type="ECO:0008006" key="3">
    <source>
        <dbReference type="Google" id="ProtNLM"/>
    </source>
</evidence>
<dbReference type="GO" id="GO:0008237">
    <property type="term" value="F:metallopeptidase activity"/>
    <property type="evidence" value="ECO:0007669"/>
    <property type="project" value="InterPro"/>
</dbReference>
<organism evidence="1 2">
    <name type="scientific">Sorangium cellulosum</name>
    <name type="common">Polyangium cellulosum</name>
    <dbReference type="NCBI Taxonomy" id="56"/>
    <lineage>
        <taxon>Bacteria</taxon>
        <taxon>Pseudomonadati</taxon>
        <taxon>Myxococcota</taxon>
        <taxon>Polyangia</taxon>
        <taxon>Polyangiales</taxon>
        <taxon>Polyangiaceae</taxon>
        <taxon>Sorangium</taxon>
    </lineage>
</organism>
<dbReference type="AlphaFoldDB" id="A0A150QA88"/>
<gene>
    <name evidence="1" type="ORF">BE04_28155</name>
</gene>
<sequence>MHEFGHALGLIHEHQQPENGIKWNKEKVYEDLSGPPNNWDKKTIDFNMFEAYSEAEAAHSTFDPRSIMMYAFPASWTEDGFSTGFNTALSSKDKRFIRQQYT</sequence>
<dbReference type="InterPro" id="IPR024079">
    <property type="entry name" value="MetalloPept_cat_dom_sf"/>
</dbReference>
<dbReference type="Proteomes" id="UP000075604">
    <property type="component" value="Unassembled WGS sequence"/>
</dbReference>
<dbReference type="Gene3D" id="3.40.390.10">
    <property type="entry name" value="Collagenase (Catalytic Domain)"/>
    <property type="match status" value="1"/>
</dbReference>
<reference evidence="1 2" key="1">
    <citation type="submission" date="2014-02" db="EMBL/GenBank/DDBJ databases">
        <title>The small core and large imbalanced accessory genome model reveals a collaborative survival strategy of Sorangium cellulosum strains in nature.</title>
        <authorList>
            <person name="Han K."/>
            <person name="Peng R."/>
            <person name="Blom J."/>
            <person name="Li Y.-Z."/>
        </authorList>
    </citation>
    <scope>NUCLEOTIDE SEQUENCE [LARGE SCALE GENOMIC DNA]</scope>
    <source>
        <strain evidence="1 2">So0157-18</strain>
    </source>
</reference>
<dbReference type="SUPFAM" id="SSF55486">
    <property type="entry name" value="Metalloproteases ('zincins'), catalytic domain"/>
    <property type="match status" value="1"/>
</dbReference>
<proteinExistence type="predicted"/>